<keyword evidence="9 11" id="KW-0472">Membrane</keyword>
<dbReference type="PRINTS" id="PR00123">
    <property type="entry name" value="ATPASEA"/>
</dbReference>
<protein>
    <recommendedName>
        <fullName evidence="11 12">ATP synthase subunit a</fullName>
    </recommendedName>
    <alternativeName>
        <fullName evidence="11">ATP synthase F0 sector subunit a</fullName>
    </alternativeName>
    <alternativeName>
        <fullName evidence="11">F-ATPase subunit 6</fullName>
    </alternativeName>
</protein>
<gene>
    <name evidence="11 13" type="primary">atpB</name>
    <name evidence="13" type="ORF">KV395_10345</name>
</gene>
<evidence type="ECO:0000256" key="8">
    <source>
        <dbReference type="ARBA" id="ARBA00023065"/>
    </source>
</evidence>
<feature type="transmembrane region" description="Helical" evidence="11">
    <location>
        <begin position="214"/>
        <end position="236"/>
    </location>
</feature>
<comment type="similarity">
    <text evidence="2 11 12">Belongs to the ATPase A chain family.</text>
</comment>
<proteinExistence type="inferred from homology"/>
<keyword evidence="3 11" id="KW-0813">Transport</keyword>
<evidence type="ECO:0000313" key="13">
    <source>
        <dbReference type="EMBL" id="WDM45556.1"/>
    </source>
</evidence>
<dbReference type="SUPFAM" id="SSF81336">
    <property type="entry name" value="F1F0 ATP synthase subunit A"/>
    <property type="match status" value="1"/>
</dbReference>
<evidence type="ECO:0000256" key="6">
    <source>
        <dbReference type="ARBA" id="ARBA00022781"/>
    </source>
</evidence>
<evidence type="ECO:0000256" key="4">
    <source>
        <dbReference type="ARBA" id="ARBA00022547"/>
    </source>
</evidence>
<dbReference type="Gene3D" id="1.20.120.220">
    <property type="entry name" value="ATP synthase, F0 complex, subunit A"/>
    <property type="match status" value="1"/>
</dbReference>
<feature type="transmembrane region" description="Helical" evidence="11">
    <location>
        <begin position="242"/>
        <end position="264"/>
    </location>
</feature>
<keyword evidence="11" id="KW-1003">Cell membrane</keyword>
<evidence type="ECO:0000256" key="10">
    <source>
        <dbReference type="ARBA" id="ARBA00023310"/>
    </source>
</evidence>
<evidence type="ECO:0000256" key="12">
    <source>
        <dbReference type="RuleBase" id="RU000483"/>
    </source>
</evidence>
<sequence length="268" mass="29355">MFNLAATLIPKLATDGEFHGPSIDEFFPEILFNVAGIPVHRIHLVQLLSVIAVVLILWLGTRRMTVVPGRFQSLVEMGLGLVRGNIAHDLLGRKDGDRFLPILTTIFFMVLFMNITGIIPFLNIAGTSIAAVPLTLAIVSYVTFIYAGMRRHGFRFFKNALLPQGVPGFAMPIVAIIELLSTFILRPVTLMLRLLMNMVVGHMLLVLCFGATQFFFFTVGGGWAALGVGTLAFGGAFTLFEILVAVLQAYVFTVLTAVYIQLAVAEEH</sequence>
<keyword evidence="6 11" id="KW-0375">Hydrogen ion transport</keyword>
<keyword evidence="4 11" id="KW-0138">CF(0)</keyword>
<keyword evidence="10 11" id="KW-0066">ATP synthesis</keyword>
<evidence type="ECO:0000256" key="1">
    <source>
        <dbReference type="ARBA" id="ARBA00004141"/>
    </source>
</evidence>
<feature type="transmembrane region" description="Helical" evidence="11">
    <location>
        <begin position="42"/>
        <end position="60"/>
    </location>
</feature>
<comment type="function">
    <text evidence="11 12">Key component of the proton channel; it plays a direct role in the translocation of protons across the membrane.</text>
</comment>
<keyword evidence="14" id="KW-1185">Reference proteome</keyword>
<dbReference type="InterPro" id="IPR000568">
    <property type="entry name" value="ATP_synth_F0_asu"/>
</dbReference>
<dbReference type="InterPro" id="IPR035908">
    <property type="entry name" value="F0_ATP_A_sf"/>
</dbReference>
<accession>A0ABY7XTN3</accession>
<organism evidence="13 14">
    <name type="scientific">Microbacterium luteolum</name>
    <name type="common">Aureobacterium luteolum</name>
    <dbReference type="NCBI Taxonomy" id="69367"/>
    <lineage>
        <taxon>Bacteria</taxon>
        <taxon>Bacillati</taxon>
        <taxon>Actinomycetota</taxon>
        <taxon>Actinomycetes</taxon>
        <taxon>Micrococcales</taxon>
        <taxon>Microbacteriaceae</taxon>
        <taxon>Microbacterium</taxon>
    </lineage>
</organism>
<dbReference type="NCBIfam" id="TIGR01131">
    <property type="entry name" value="ATP_synt_6_or_A"/>
    <property type="match status" value="1"/>
</dbReference>
<evidence type="ECO:0000313" key="14">
    <source>
        <dbReference type="Proteomes" id="UP001215097"/>
    </source>
</evidence>
<dbReference type="InterPro" id="IPR045083">
    <property type="entry name" value="ATP_synth_F0_asu_bact/mt"/>
</dbReference>
<evidence type="ECO:0000256" key="9">
    <source>
        <dbReference type="ARBA" id="ARBA00023136"/>
    </source>
</evidence>
<feature type="transmembrane region" description="Helical" evidence="11">
    <location>
        <begin position="128"/>
        <end position="149"/>
    </location>
</feature>
<dbReference type="PANTHER" id="PTHR11410">
    <property type="entry name" value="ATP SYNTHASE SUBUNIT A"/>
    <property type="match status" value="1"/>
</dbReference>
<evidence type="ECO:0000256" key="3">
    <source>
        <dbReference type="ARBA" id="ARBA00022448"/>
    </source>
</evidence>
<name>A0ABY7XTN3_MICLT</name>
<feature type="transmembrane region" description="Helical" evidence="11">
    <location>
        <begin position="190"/>
        <end position="207"/>
    </location>
</feature>
<dbReference type="Proteomes" id="UP001215097">
    <property type="component" value="Chromosome"/>
</dbReference>
<evidence type="ECO:0000256" key="5">
    <source>
        <dbReference type="ARBA" id="ARBA00022692"/>
    </source>
</evidence>
<feature type="transmembrane region" description="Helical" evidence="11">
    <location>
        <begin position="99"/>
        <end position="122"/>
    </location>
</feature>
<dbReference type="HAMAP" id="MF_01393">
    <property type="entry name" value="ATP_synth_a_bact"/>
    <property type="match status" value="1"/>
</dbReference>
<dbReference type="CDD" id="cd00310">
    <property type="entry name" value="ATP-synt_Fo_a_6"/>
    <property type="match status" value="1"/>
</dbReference>
<dbReference type="Pfam" id="PF00119">
    <property type="entry name" value="ATP-synt_A"/>
    <property type="match status" value="1"/>
</dbReference>
<keyword evidence="5 11" id="KW-0812">Transmembrane</keyword>
<evidence type="ECO:0000256" key="2">
    <source>
        <dbReference type="ARBA" id="ARBA00006810"/>
    </source>
</evidence>
<evidence type="ECO:0000256" key="7">
    <source>
        <dbReference type="ARBA" id="ARBA00022989"/>
    </source>
</evidence>
<dbReference type="PANTHER" id="PTHR11410:SF0">
    <property type="entry name" value="ATP SYNTHASE SUBUNIT A"/>
    <property type="match status" value="1"/>
</dbReference>
<evidence type="ECO:0000256" key="11">
    <source>
        <dbReference type="HAMAP-Rule" id="MF_01393"/>
    </source>
</evidence>
<keyword evidence="8 11" id="KW-0406">Ion transport</keyword>
<comment type="subcellular location">
    <subcellularLocation>
        <location evidence="11 12">Cell membrane</location>
        <topology evidence="11 12">Multi-pass membrane protein</topology>
    </subcellularLocation>
    <subcellularLocation>
        <location evidence="1">Membrane</location>
        <topology evidence="1">Multi-pass membrane protein</topology>
    </subcellularLocation>
</comment>
<reference evidence="13 14" key="1">
    <citation type="submission" date="2021-06" db="EMBL/GenBank/DDBJ databases">
        <title>Genome-based taxonomic framework of Microbacterium strains isolated from marine environment, the description of four new species and reclassification of four preexisting species.</title>
        <authorList>
            <person name="Lee S.D."/>
            <person name="Kim S.-M."/>
            <person name="Byeon Y.-S."/>
            <person name="Yang H.L."/>
            <person name="Kim I.S."/>
        </authorList>
    </citation>
    <scope>NUCLEOTIDE SEQUENCE [LARGE SCALE GENOMIC DNA]</scope>
    <source>
        <strain evidence="13 14">KACC 14465</strain>
    </source>
</reference>
<dbReference type="EMBL" id="CP078075">
    <property type="protein sequence ID" value="WDM45556.1"/>
    <property type="molecule type" value="Genomic_DNA"/>
</dbReference>
<feature type="transmembrane region" description="Helical" evidence="11">
    <location>
        <begin position="161"/>
        <end position="184"/>
    </location>
</feature>
<keyword evidence="7 11" id="KW-1133">Transmembrane helix</keyword>